<gene>
    <name evidence="6" type="ORF">TCHU04912_LOCUS17158</name>
</gene>
<dbReference type="PANTHER" id="PTHR12599">
    <property type="entry name" value="PTERIN-4-ALPHA-CARBINOLAMINE DEHYDRATASE"/>
    <property type="match status" value="1"/>
</dbReference>
<evidence type="ECO:0000256" key="1">
    <source>
        <dbReference type="ARBA" id="ARBA00001554"/>
    </source>
</evidence>
<dbReference type="GO" id="GO:0008124">
    <property type="term" value="F:4-alpha-hydroxytetrahydrobiopterin dehydratase activity"/>
    <property type="evidence" value="ECO:0007669"/>
    <property type="project" value="UniProtKB-EC"/>
</dbReference>
<dbReference type="PANTHER" id="PTHR12599:SF0">
    <property type="entry name" value="PTERIN-4-ALPHA-CARBINOLAMINE DEHYDRATASE"/>
    <property type="match status" value="1"/>
</dbReference>
<comment type="catalytic activity">
    <reaction evidence="1">
        <text>(4aS,6R)-4a-hydroxy-L-erythro-5,6,7,8-tetrahydrobiopterin = (6R)-L-erythro-6,7-dihydrobiopterin + H2O</text>
        <dbReference type="Rhea" id="RHEA:11920"/>
        <dbReference type="ChEBI" id="CHEBI:15377"/>
        <dbReference type="ChEBI" id="CHEBI:15642"/>
        <dbReference type="ChEBI" id="CHEBI:43120"/>
        <dbReference type="EC" id="4.2.1.96"/>
    </reaction>
</comment>
<dbReference type="InterPro" id="IPR001533">
    <property type="entry name" value="Pterin_deHydtase"/>
</dbReference>
<dbReference type="GO" id="GO:0006729">
    <property type="term" value="P:tetrahydrobiopterin biosynthetic process"/>
    <property type="evidence" value="ECO:0007669"/>
    <property type="project" value="InterPro"/>
</dbReference>
<dbReference type="Pfam" id="PF01329">
    <property type="entry name" value="Pterin_4a"/>
    <property type="match status" value="1"/>
</dbReference>
<evidence type="ECO:0000256" key="4">
    <source>
        <dbReference type="ARBA" id="ARBA00023239"/>
    </source>
</evidence>
<evidence type="ECO:0000256" key="2">
    <source>
        <dbReference type="ARBA" id="ARBA00006472"/>
    </source>
</evidence>
<sequence>MASRPVLCSLRPGIVRGLDSGTAASRDTGPHLAFASQHAGILRCRGHRPPSLHHGKECLRKPGVRLSGNCCALSQDAAEEMRRQVGEWDMYEDAEGRLRLRRLWKMRNFQAGLEFFGRLGEVAEREKHHPDLHLEGWNKVSVEIWTHSEAGLTESDFKLAGKLDQVPCEDLLWRPKKKTPP</sequence>
<dbReference type="EMBL" id="HBGG01032806">
    <property type="protein sequence ID" value="CAD9214918.1"/>
    <property type="molecule type" value="Transcribed_RNA"/>
</dbReference>
<dbReference type="InterPro" id="IPR036428">
    <property type="entry name" value="PCD_sf"/>
</dbReference>
<accession>A0A7S1T0U6</accession>
<dbReference type="SUPFAM" id="SSF55248">
    <property type="entry name" value="PCD-like"/>
    <property type="match status" value="1"/>
</dbReference>
<dbReference type="Gene3D" id="3.30.1360.20">
    <property type="entry name" value="Transcriptional coactivator/pterin dehydratase"/>
    <property type="match status" value="1"/>
</dbReference>
<reference evidence="6" key="1">
    <citation type="submission" date="2021-01" db="EMBL/GenBank/DDBJ databases">
        <authorList>
            <person name="Corre E."/>
            <person name="Pelletier E."/>
            <person name="Niang G."/>
            <person name="Scheremetjew M."/>
            <person name="Finn R."/>
            <person name="Kale V."/>
            <person name="Holt S."/>
            <person name="Cochrane G."/>
            <person name="Meng A."/>
            <person name="Brown T."/>
            <person name="Cohen L."/>
        </authorList>
    </citation>
    <scope>NUCLEOTIDE SEQUENCE</scope>
    <source>
        <strain evidence="6">PLY429</strain>
    </source>
</reference>
<protein>
    <recommendedName>
        <fullName evidence="3">4a-hydroxytetrahydrobiopterin dehydratase</fullName>
        <ecNumber evidence="3">4.2.1.96</ecNumber>
    </recommendedName>
    <alternativeName>
        <fullName evidence="5">4-alpha-hydroxy-tetrahydropterin dehydratase</fullName>
    </alternativeName>
</protein>
<dbReference type="AlphaFoldDB" id="A0A7S1T0U6"/>
<comment type="similarity">
    <text evidence="2">Belongs to the pterin-4-alpha-carbinolamine dehydratase family.</text>
</comment>
<dbReference type="EC" id="4.2.1.96" evidence="3"/>
<proteinExistence type="inferred from homology"/>
<evidence type="ECO:0000313" key="6">
    <source>
        <dbReference type="EMBL" id="CAD9214918.1"/>
    </source>
</evidence>
<name>A0A7S1T0U6_9CHLO</name>
<evidence type="ECO:0000256" key="3">
    <source>
        <dbReference type="ARBA" id="ARBA00013252"/>
    </source>
</evidence>
<organism evidence="6">
    <name type="scientific">Tetraselmis chuii</name>
    <dbReference type="NCBI Taxonomy" id="63592"/>
    <lineage>
        <taxon>Eukaryota</taxon>
        <taxon>Viridiplantae</taxon>
        <taxon>Chlorophyta</taxon>
        <taxon>core chlorophytes</taxon>
        <taxon>Chlorodendrophyceae</taxon>
        <taxon>Chlorodendrales</taxon>
        <taxon>Chlorodendraceae</taxon>
        <taxon>Tetraselmis</taxon>
    </lineage>
</organism>
<keyword evidence="4" id="KW-0456">Lyase</keyword>
<evidence type="ECO:0000256" key="5">
    <source>
        <dbReference type="ARBA" id="ARBA00030497"/>
    </source>
</evidence>